<comment type="caution">
    <text evidence="1">The sequence shown here is derived from an EMBL/GenBank/DDBJ whole genome shotgun (WGS) entry which is preliminary data.</text>
</comment>
<gene>
    <name evidence="1" type="ORF">DI536_12850</name>
</gene>
<protein>
    <recommendedName>
        <fullName evidence="3">DUF1552 domain-containing protein</fullName>
    </recommendedName>
</protein>
<dbReference type="Pfam" id="PF07586">
    <property type="entry name" value="HXXSHH"/>
    <property type="match status" value="1"/>
</dbReference>
<organism evidence="1 2">
    <name type="scientific">Archangium gephyra</name>
    <dbReference type="NCBI Taxonomy" id="48"/>
    <lineage>
        <taxon>Bacteria</taxon>
        <taxon>Pseudomonadati</taxon>
        <taxon>Myxococcota</taxon>
        <taxon>Myxococcia</taxon>
        <taxon>Myxococcales</taxon>
        <taxon>Cystobacterineae</taxon>
        <taxon>Archangiaceae</taxon>
        <taxon>Archangium</taxon>
    </lineage>
</organism>
<reference evidence="1 2" key="1">
    <citation type="submission" date="2017-08" db="EMBL/GenBank/DDBJ databases">
        <title>Infants hospitalized years apart are colonized by the same room-sourced microbial strains.</title>
        <authorList>
            <person name="Brooks B."/>
            <person name="Olm M.R."/>
            <person name="Firek B.A."/>
            <person name="Baker R."/>
            <person name="Thomas B.C."/>
            <person name="Morowitz M.J."/>
            <person name="Banfield J.F."/>
        </authorList>
    </citation>
    <scope>NUCLEOTIDE SEQUENCE [LARGE SCALE GENOMIC DNA]</scope>
    <source>
        <strain evidence="1">S2_003_000_R2_14</strain>
    </source>
</reference>
<dbReference type="InterPro" id="IPR011447">
    <property type="entry name" value="DUF1552"/>
</dbReference>
<dbReference type="AlphaFoldDB" id="A0A2W5VB73"/>
<dbReference type="EMBL" id="QFQP01000010">
    <property type="protein sequence ID" value="PZR13174.1"/>
    <property type="molecule type" value="Genomic_DNA"/>
</dbReference>
<evidence type="ECO:0000313" key="2">
    <source>
        <dbReference type="Proteomes" id="UP000249061"/>
    </source>
</evidence>
<dbReference type="Proteomes" id="UP000249061">
    <property type="component" value="Unassembled WGS sequence"/>
</dbReference>
<evidence type="ECO:0008006" key="3">
    <source>
        <dbReference type="Google" id="ProtNLM"/>
    </source>
</evidence>
<name>A0A2W5VB73_9BACT</name>
<sequence length="530" mass="58029">MKFDRRLLLKAAAGAPLLKLLSPELAWGQTQAPRRIVFWFQPNGVAHDYYHVRPDSTETDWGYDPAGDKHTMLPLVPFKDITVHFDSTERVSTLNLPESEKWTEWAEGTKAPFGLTDLAGCTGPHPLKPLDANGNPTRELTIGHESQVSMLTGRFPVGTVTTTNGTSTVEFKPQGDSLDVALGKAIGGTSRVKSLQLGVNSFVNFGLSVDGGRRLPVVDDPRLSFQSLFAGIPQTPGVDPAAEALAKKMKRRGASFAAAYERFSALKGGMSSPDQTRLQQHFDAYRDVETRLTRAPDLTNLACHSPDAPPSMMNLGDPLKLPDRMQLMMDQAVLALACDVTRVMTLSWTFAATNQVFSFLPGFNSGTGGLSPDGHHPLSHDAYNGIGPPQTEAQFTAYDKLRRIERWYAERLSSFLTALKNVREPDGSTLLDNTLVVVINEMNHSGSHNNSNMPIRLYGNLTGRVRSGRYIKLPATPLNNLYTSIGNALGVPWTGFGEARFDYRFCCPGTRWQWKAGSNVVGPLDGLLNS</sequence>
<proteinExistence type="predicted"/>
<evidence type="ECO:0000313" key="1">
    <source>
        <dbReference type="EMBL" id="PZR13174.1"/>
    </source>
</evidence>
<accession>A0A2W5VB73</accession>